<protein>
    <submittedName>
        <fullName evidence="2">Peptide maturation dehydrogenase</fullName>
    </submittedName>
</protein>
<keyword evidence="3" id="KW-1185">Reference proteome</keyword>
<evidence type="ECO:0000259" key="1">
    <source>
        <dbReference type="Pfam" id="PF00881"/>
    </source>
</evidence>
<reference evidence="2 3" key="1">
    <citation type="submission" date="2023-07" db="EMBL/GenBank/DDBJ databases">
        <title>Sorghum-associated microbial communities from plants grown in Nebraska, USA.</title>
        <authorList>
            <person name="Schachtman D."/>
        </authorList>
    </citation>
    <scope>NUCLEOTIDE SEQUENCE [LARGE SCALE GENOMIC DNA]</scope>
    <source>
        <strain evidence="2 3">BE187</strain>
    </source>
</reference>
<dbReference type="Proteomes" id="UP001267878">
    <property type="component" value="Unassembled WGS sequence"/>
</dbReference>
<proteinExistence type="predicted"/>
<dbReference type="NCBIfam" id="TIGR03605">
    <property type="entry name" value="antibiot_sagB"/>
    <property type="match status" value="1"/>
</dbReference>
<dbReference type="InterPro" id="IPR020051">
    <property type="entry name" value="SagB-type_dehydrogenase"/>
</dbReference>
<dbReference type="CDD" id="cd02142">
    <property type="entry name" value="McbC_SagB-like_oxidoreductase"/>
    <property type="match status" value="1"/>
</dbReference>
<dbReference type="PANTHER" id="PTHR43745:SF2">
    <property type="entry name" value="NITROREDUCTASE MJ1384-RELATED"/>
    <property type="match status" value="1"/>
</dbReference>
<dbReference type="InterPro" id="IPR000415">
    <property type="entry name" value="Nitroreductase-like"/>
</dbReference>
<evidence type="ECO:0000313" key="3">
    <source>
        <dbReference type="Proteomes" id="UP001267878"/>
    </source>
</evidence>
<organism evidence="2 3">
    <name type="scientific">Agrilutibacter niabensis</name>
    <dbReference type="NCBI Taxonomy" id="380628"/>
    <lineage>
        <taxon>Bacteria</taxon>
        <taxon>Pseudomonadati</taxon>
        <taxon>Pseudomonadota</taxon>
        <taxon>Gammaproteobacteria</taxon>
        <taxon>Lysobacterales</taxon>
        <taxon>Lysobacteraceae</taxon>
        <taxon>Agrilutibacter</taxon>
    </lineage>
</organism>
<dbReference type="RefSeq" id="WP_310055044.1">
    <property type="nucleotide sequence ID" value="NZ_JAVDVW010000002.1"/>
</dbReference>
<name>A0ABU1VS75_9GAMM</name>
<dbReference type="Gene3D" id="3.40.109.10">
    <property type="entry name" value="NADH Oxidase"/>
    <property type="match status" value="1"/>
</dbReference>
<accession>A0ABU1VS75</accession>
<dbReference type="InterPro" id="IPR030965">
    <property type="entry name" value="SagB-rel_DH_2"/>
</dbReference>
<dbReference type="InterPro" id="IPR052544">
    <property type="entry name" value="Bacteriocin_Proc_Enz"/>
</dbReference>
<dbReference type="SUPFAM" id="SSF55469">
    <property type="entry name" value="FMN-dependent nitroreductase-like"/>
    <property type="match status" value="1"/>
</dbReference>
<dbReference type="InterPro" id="IPR029479">
    <property type="entry name" value="Nitroreductase"/>
</dbReference>
<dbReference type="NCBIfam" id="TIGR04511">
    <property type="entry name" value="SagB_rel_DH_2"/>
    <property type="match status" value="1"/>
</dbReference>
<dbReference type="Pfam" id="PF00881">
    <property type="entry name" value="Nitroreductase"/>
    <property type="match status" value="1"/>
</dbReference>
<sequence>MRVRRCAVLYLEPREKIDFDLGGLLTGGDGLLRDRRWFALAPHLGEEVEIDAGERELLGVLSPSQWVDARTLQLPAPAALKRLLERGLVIADGQRHAAWRERDEAQRATYWHPLAATLHAFTRWSGVDAVQNMKDSGTETATQMRAVLGAPPVEAARRDASAAQLKLPRIDATDFDRLLARRVTCRNFDPSLPLPFERFVQVLQRVFAAQAEVRVSADTVFLKKNVPSGGGLHPMECYLIVQHVEGVAPGLYHYQSVEHALEPLPIPEGRTWDNGGLRRFVQDMVAQQHWFADAHVVVLLSPRFDRTFWKYRQHAKGYRVVALEAGHISQTLYLAATEAGLGAFITGAINEKELEQAFGLDPISQGALAACGFGWRGAEMNTAELDPNGVVWEPSVAEHVVTDDFVHATNTRFAK</sequence>
<gene>
    <name evidence="2" type="ORF">J2X04_002720</name>
</gene>
<comment type="caution">
    <text evidence="2">The sequence shown here is derived from an EMBL/GenBank/DDBJ whole genome shotgun (WGS) entry which is preliminary data.</text>
</comment>
<evidence type="ECO:0000313" key="2">
    <source>
        <dbReference type="EMBL" id="MDR7100339.1"/>
    </source>
</evidence>
<feature type="domain" description="Nitroreductase" evidence="1">
    <location>
        <begin position="180"/>
        <end position="375"/>
    </location>
</feature>
<dbReference type="PANTHER" id="PTHR43745">
    <property type="entry name" value="NITROREDUCTASE MJ1384-RELATED"/>
    <property type="match status" value="1"/>
</dbReference>
<dbReference type="EMBL" id="JAVDVW010000002">
    <property type="protein sequence ID" value="MDR7100339.1"/>
    <property type="molecule type" value="Genomic_DNA"/>
</dbReference>